<dbReference type="GO" id="GO:0016301">
    <property type="term" value="F:kinase activity"/>
    <property type="evidence" value="ECO:0007669"/>
    <property type="project" value="UniProtKB-KW"/>
</dbReference>
<gene>
    <name evidence="4" type="ORF">CUD01_20850</name>
</gene>
<sequence length="115" mass="11519">MNEHEAATLLGRALDSPAAAARELRGLGVRSVVVTLGAAGLVGHDEHGAWSQPARHVTPVDTTGAGDAFAGALAARVAAGHGLREASAHATRVAAYSVTRLGAQPSYPGPADPLP</sequence>
<evidence type="ECO:0000313" key="5">
    <source>
        <dbReference type="Proteomes" id="UP000315842"/>
    </source>
</evidence>
<dbReference type="GO" id="GO:0005829">
    <property type="term" value="C:cytosol"/>
    <property type="evidence" value="ECO:0007669"/>
    <property type="project" value="TreeGrafter"/>
</dbReference>
<dbReference type="Pfam" id="PF00294">
    <property type="entry name" value="PfkB"/>
    <property type="match status" value="1"/>
</dbReference>
<organism evidence="4 5">
    <name type="scientific">Cellulomonas uda</name>
    <dbReference type="NCBI Taxonomy" id="1714"/>
    <lineage>
        <taxon>Bacteria</taxon>
        <taxon>Bacillati</taxon>
        <taxon>Actinomycetota</taxon>
        <taxon>Actinomycetes</taxon>
        <taxon>Micrococcales</taxon>
        <taxon>Cellulomonadaceae</taxon>
        <taxon>Cellulomonas</taxon>
    </lineage>
</organism>
<name>A0A4Y3KAZ4_CELUD</name>
<dbReference type="Proteomes" id="UP000315842">
    <property type="component" value="Unassembled WGS sequence"/>
</dbReference>
<dbReference type="EMBL" id="BJLP01000033">
    <property type="protein sequence ID" value="GEA81641.1"/>
    <property type="molecule type" value="Genomic_DNA"/>
</dbReference>
<dbReference type="InterPro" id="IPR011611">
    <property type="entry name" value="PfkB_dom"/>
</dbReference>
<evidence type="ECO:0000259" key="3">
    <source>
        <dbReference type="Pfam" id="PF00294"/>
    </source>
</evidence>
<dbReference type="PANTHER" id="PTHR10584:SF166">
    <property type="entry name" value="RIBOKINASE"/>
    <property type="match status" value="1"/>
</dbReference>
<dbReference type="Gene3D" id="3.40.1190.20">
    <property type="match status" value="1"/>
</dbReference>
<evidence type="ECO:0000256" key="2">
    <source>
        <dbReference type="ARBA" id="ARBA00022777"/>
    </source>
</evidence>
<keyword evidence="5" id="KW-1185">Reference proteome</keyword>
<dbReference type="AlphaFoldDB" id="A0A4Y3KAZ4"/>
<keyword evidence="1" id="KW-0808">Transferase</keyword>
<feature type="domain" description="Carbohydrate kinase PfkB" evidence="3">
    <location>
        <begin position="1"/>
        <end position="108"/>
    </location>
</feature>
<dbReference type="PANTHER" id="PTHR10584">
    <property type="entry name" value="SUGAR KINASE"/>
    <property type="match status" value="1"/>
</dbReference>
<accession>A0A4Y3KAZ4</accession>
<keyword evidence="2" id="KW-0418">Kinase</keyword>
<dbReference type="SUPFAM" id="SSF53613">
    <property type="entry name" value="Ribokinase-like"/>
    <property type="match status" value="1"/>
</dbReference>
<evidence type="ECO:0000313" key="4">
    <source>
        <dbReference type="EMBL" id="GEA81641.1"/>
    </source>
</evidence>
<comment type="caution">
    <text evidence="4">The sequence shown here is derived from an EMBL/GenBank/DDBJ whole genome shotgun (WGS) entry which is preliminary data.</text>
</comment>
<proteinExistence type="predicted"/>
<dbReference type="PROSITE" id="PS00584">
    <property type="entry name" value="PFKB_KINASES_2"/>
    <property type="match status" value="1"/>
</dbReference>
<dbReference type="InterPro" id="IPR029056">
    <property type="entry name" value="Ribokinase-like"/>
</dbReference>
<dbReference type="InterPro" id="IPR002173">
    <property type="entry name" value="Carboh/pur_kinase_PfkB_CS"/>
</dbReference>
<protein>
    <recommendedName>
        <fullName evidence="3">Carbohydrate kinase PfkB domain-containing protein</fullName>
    </recommendedName>
</protein>
<evidence type="ECO:0000256" key="1">
    <source>
        <dbReference type="ARBA" id="ARBA00022679"/>
    </source>
</evidence>
<reference evidence="4 5" key="1">
    <citation type="submission" date="2019-06" db="EMBL/GenBank/DDBJ databases">
        <title>Whole genome shotgun sequence of Cellulomonas uda NBRC 3747.</title>
        <authorList>
            <person name="Hosoyama A."/>
            <person name="Uohara A."/>
            <person name="Ohji S."/>
            <person name="Ichikawa N."/>
        </authorList>
    </citation>
    <scope>NUCLEOTIDE SEQUENCE [LARGE SCALE GENOMIC DNA]</scope>
    <source>
        <strain evidence="4 5">NBRC 3747</strain>
    </source>
</reference>